<evidence type="ECO:0000313" key="9">
    <source>
        <dbReference type="Proteomes" id="UP000774326"/>
    </source>
</evidence>
<proteinExistence type="inferred from homology"/>
<dbReference type="InterPro" id="IPR050277">
    <property type="entry name" value="Sodium:Solute_Symporter"/>
</dbReference>
<accession>A0A9P8Q5P4</accession>
<reference evidence="8" key="2">
    <citation type="submission" date="2021-01" db="EMBL/GenBank/DDBJ databases">
        <authorList>
            <person name="Schikora-Tamarit M.A."/>
        </authorList>
    </citation>
    <scope>NUCLEOTIDE SEQUENCE</scope>
    <source>
        <strain evidence="8">CBS2887</strain>
    </source>
</reference>
<keyword evidence="9" id="KW-1185">Reference proteome</keyword>
<name>A0A9P8Q5P4_WICPI</name>
<gene>
    <name evidence="8" type="ORF">WICPIJ_005597</name>
</gene>
<keyword evidence="3" id="KW-0813">Transport</keyword>
<evidence type="ECO:0000256" key="2">
    <source>
        <dbReference type="ARBA" id="ARBA00006434"/>
    </source>
</evidence>
<dbReference type="GO" id="GO:0005886">
    <property type="term" value="C:plasma membrane"/>
    <property type="evidence" value="ECO:0007669"/>
    <property type="project" value="TreeGrafter"/>
</dbReference>
<evidence type="ECO:0000256" key="3">
    <source>
        <dbReference type="ARBA" id="ARBA00022448"/>
    </source>
</evidence>
<comment type="subcellular location">
    <subcellularLocation>
        <location evidence="1">Membrane</location>
        <topology evidence="1">Multi-pass membrane protein</topology>
    </subcellularLocation>
</comment>
<dbReference type="EMBL" id="JAEUBG010003130">
    <property type="protein sequence ID" value="KAH3683440.1"/>
    <property type="molecule type" value="Genomic_DNA"/>
</dbReference>
<keyword evidence="6 7" id="KW-0472">Membrane</keyword>
<dbReference type="PANTHER" id="PTHR48086">
    <property type="entry name" value="SODIUM/PROLINE SYMPORTER-RELATED"/>
    <property type="match status" value="1"/>
</dbReference>
<feature type="transmembrane region" description="Helical" evidence="7">
    <location>
        <begin position="223"/>
        <end position="245"/>
    </location>
</feature>
<sequence>MISESGNNAIIYCTYSFFLVTGLTIAWIYRDKKTFLSANGTQSGVPLSLNFVASSFGCGIMASYPQVANLTGLQGLLVYALTGGLPMLLFSWLGPIIRRQCPHGFVLTEWVFQRFGTVTGLYLSACTILTLYLFIVSEITSIQYAVETLTGRSALPAIIVQCVVTSIYTSLGGFKVSFITDNIQIAFGFAMIVIVAAAMGHYVEIDTSKIAESGLLKPNLVGWQLIYILIMAIFTNDMFMSGFWLRTFAAKSDKDLWIGCSIAAFINTCIAVIFGSTGLIAVWMGLVAVGDEGSSASFYMILTTMPNWVSGIVLFLVLCLATGVMDSLQSALTSTISNDIFRNKIDVMWCRLIVVLIMFPVVAVGVKVANDVLQIYFIADLLSSAVVPVIMLGLSSKFYFLTGFEAITGGLGGLLAVFIFGTIYYGNAKDGGRLLLIWNGIYGGDWGCFAAFVVAPGGALLSAAIALGVRLSALKLYAWKTGTVFTALDRPEPIEIDREIGKGKGEDEESTTIEVEKNDEIIIDQEIDKESPRTLSNVLSSLKNALNQH</sequence>
<dbReference type="PROSITE" id="PS50283">
    <property type="entry name" value="NA_SOLUT_SYMP_3"/>
    <property type="match status" value="1"/>
</dbReference>
<organism evidence="8 9">
    <name type="scientific">Wickerhamomyces pijperi</name>
    <name type="common">Yeast</name>
    <name type="synonym">Pichia pijperi</name>
    <dbReference type="NCBI Taxonomy" id="599730"/>
    <lineage>
        <taxon>Eukaryota</taxon>
        <taxon>Fungi</taxon>
        <taxon>Dikarya</taxon>
        <taxon>Ascomycota</taxon>
        <taxon>Saccharomycotina</taxon>
        <taxon>Saccharomycetes</taxon>
        <taxon>Phaffomycetales</taxon>
        <taxon>Wickerhamomycetaceae</taxon>
        <taxon>Wickerhamomyces</taxon>
    </lineage>
</organism>
<feature type="transmembrane region" description="Helical" evidence="7">
    <location>
        <begin position="308"/>
        <end position="328"/>
    </location>
</feature>
<dbReference type="Gene3D" id="1.20.1730.10">
    <property type="entry name" value="Sodium/glucose cotransporter"/>
    <property type="match status" value="1"/>
</dbReference>
<feature type="transmembrane region" description="Helical" evidence="7">
    <location>
        <begin position="6"/>
        <end position="29"/>
    </location>
</feature>
<dbReference type="AlphaFoldDB" id="A0A9P8Q5P4"/>
<dbReference type="InterPro" id="IPR001734">
    <property type="entry name" value="Na/solute_symporter"/>
</dbReference>
<evidence type="ECO:0000256" key="6">
    <source>
        <dbReference type="ARBA" id="ARBA00023136"/>
    </source>
</evidence>
<dbReference type="OrthoDB" id="6132759at2759"/>
<dbReference type="PANTHER" id="PTHR48086:SF10">
    <property type="entry name" value="AGR155CP"/>
    <property type="match status" value="1"/>
</dbReference>
<feature type="transmembrane region" description="Helical" evidence="7">
    <location>
        <begin position="115"/>
        <end position="135"/>
    </location>
</feature>
<comment type="caution">
    <text evidence="8">The sequence shown here is derived from an EMBL/GenBank/DDBJ whole genome shotgun (WGS) entry which is preliminary data.</text>
</comment>
<feature type="transmembrane region" description="Helical" evidence="7">
    <location>
        <begin position="349"/>
        <end position="369"/>
    </location>
</feature>
<evidence type="ECO:0000313" key="8">
    <source>
        <dbReference type="EMBL" id="KAH3683440.1"/>
    </source>
</evidence>
<feature type="transmembrane region" description="Helical" evidence="7">
    <location>
        <begin position="186"/>
        <end position="203"/>
    </location>
</feature>
<feature type="transmembrane region" description="Helical" evidence="7">
    <location>
        <begin position="257"/>
        <end position="288"/>
    </location>
</feature>
<evidence type="ECO:0000256" key="1">
    <source>
        <dbReference type="ARBA" id="ARBA00004141"/>
    </source>
</evidence>
<protein>
    <recommendedName>
        <fullName evidence="10">Urea transport protein</fullName>
    </recommendedName>
</protein>
<feature type="transmembrane region" description="Helical" evidence="7">
    <location>
        <begin position="76"/>
        <end position="94"/>
    </location>
</feature>
<dbReference type="GO" id="GO:0015606">
    <property type="term" value="F:spermidine transmembrane transporter activity"/>
    <property type="evidence" value="ECO:0007669"/>
    <property type="project" value="TreeGrafter"/>
</dbReference>
<evidence type="ECO:0000256" key="5">
    <source>
        <dbReference type="ARBA" id="ARBA00022989"/>
    </source>
</evidence>
<dbReference type="Proteomes" id="UP000774326">
    <property type="component" value="Unassembled WGS sequence"/>
</dbReference>
<feature type="transmembrane region" description="Helical" evidence="7">
    <location>
        <begin position="446"/>
        <end position="469"/>
    </location>
</feature>
<evidence type="ECO:0000256" key="7">
    <source>
        <dbReference type="SAM" id="Phobius"/>
    </source>
</evidence>
<keyword evidence="4 7" id="KW-0812">Transmembrane</keyword>
<feature type="transmembrane region" description="Helical" evidence="7">
    <location>
        <begin position="406"/>
        <end position="426"/>
    </location>
</feature>
<keyword evidence="5 7" id="KW-1133">Transmembrane helix</keyword>
<dbReference type="InterPro" id="IPR038377">
    <property type="entry name" value="Na/Glc_symporter_sf"/>
</dbReference>
<feature type="transmembrane region" description="Helical" evidence="7">
    <location>
        <begin position="375"/>
        <end position="394"/>
    </location>
</feature>
<reference evidence="8" key="1">
    <citation type="journal article" date="2021" name="Open Biol.">
        <title>Shared evolutionary footprints suggest mitochondrial oxidative damage underlies multiple complex I losses in fungi.</title>
        <authorList>
            <person name="Schikora-Tamarit M.A."/>
            <person name="Marcet-Houben M."/>
            <person name="Nosek J."/>
            <person name="Gabaldon T."/>
        </authorList>
    </citation>
    <scope>NUCLEOTIDE SEQUENCE</scope>
    <source>
        <strain evidence="8">CBS2887</strain>
    </source>
</reference>
<comment type="similarity">
    <text evidence="2">Belongs to the sodium:solute symporter (SSF) (TC 2.A.21) family.</text>
</comment>
<evidence type="ECO:0008006" key="10">
    <source>
        <dbReference type="Google" id="ProtNLM"/>
    </source>
</evidence>
<feature type="transmembrane region" description="Helical" evidence="7">
    <location>
        <begin position="155"/>
        <end position="174"/>
    </location>
</feature>
<evidence type="ECO:0000256" key="4">
    <source>
        <dbReference type="ARBA" id="ARBA00022692"/>
    </source>
</evidence>